<dbReference type="Pfam" id="PF00271">
    <property type="entry name" value="Helicase_C"/>
    <property type="match status" value="1"/>
</dbReference>
<comment type="similarity">
    <text evidence="2">Belongs to the major royal jelly protein family.</text>
</comment>
<dbReference type="GO" id="GO:0005576">
    <property type="term" value="C:extracellular region"/>
    <property type="evidence" value="ECO:0007669"/>
    <property type="project" value="UniProtKB-SubCell"/>
</dbReference>
<keyword evidence="16" id="KW-1185">Reference proteome</keyword>
<organism evidence="15 16">
    <name type="scientific">Spodoptera littoralis</name>
    <name type="common">Egyptian cotton leafworm</name>
    <dbReference type="NCBI Taxonomy" id="7109"/>
    <lineage>
        <taxon>Eukaryota</taxon>
        <taxon>Metazoa</taxon>
        <taxon>Ecdysozoa</taxon>
        <taxon>Arthropoda</taxon>
        <taxon>Hexapoda</taxon>
        <taxon>Insecta</taxon>
        <taxon>Pterygota</taxon>
        <taxon>Neoptera</taxon>
        <taxon>Endopterygota</taxon>
        <taxon>Lepidoptera</taxon>
        <taxon>Glossata</taxon>
        <taxon>Ditrysia</taxon>
        <taxon>Noctuoidea</taxon>
        <taxon>Noctuidae</taxon>
        <taxon>Amphipyrinae</taxon>
        <taxon>Spodoptera</taxon>
    </lineage>
</organism>
<evidence type="ECO:0000256" key="2">
    <source>
        <dbReference type="ARBA" id="ARBA00009127"/>
    </source>
</evidence>
<dbReference type="SMART" id="SM00487">
    <property type="entry name" value="DEXDc"/>
    <property type="match status" value="1"/>
</dbReference>
<keyword evidence="6" id="KW-0547">Nucleotide-binding</keyword>
<keyword evidence="4" id="KW-0964">Secreted</keyword>
<dbReference type="Proteomes" id="UP001153321">
    <property type="component" value="Chromosome 6"/>
</dbReference>
<proteinExistence type="inferred from homology"/>
<evidence type="ECO:0000256" key="6">
    <source>
        <dbReference type="ARBA" id="ARBA00022741"/>
    </source>
</evidence>
<sequence length="997" mass="110996">MGLQKMCFVSAKLILVVIFCIHVKQVTMVSIFEREEYCGVLLSQYDPHLLDTFKLEMSQGIERFFLLSYCLACCWPGLGAKSDLRVVRQWAELDFVFPSEEAKQIAIQKRYYVPGNSVPIDVDVHHRQGPYPSRIFVTNPRFDVGRPITLGTVDESGKIVAYPDYSWHDNQGSNCAGMSSVFRVAIDECQRLWVMDAGKIEDKQVCPPQLLAFDLATDQLIYRHVVNSSNYVEQSLYVTPIVDVRPRGPGDCADTFVYVADVSAFSILVVDVMRNQAWRTTHRLFYPFPSRGTFTIDGESFDLMDGILGMALSPYHPGRDRFLYFHSLAATTENVVNTKVLRNNSYMHDPSIDPDAIYVFPKQRSSQSAAEAIDRNGIMYFGLMDPPSILCWNTATEFSSQNFHTVAADRETLQFASGPHLPDSFKLEMSQGIDRIFLLSCCLACCWPGLGATSDLRVVRQWAELDFVFPSEEAKQIAIQKRYYVPGNSVPIDVDVHYRQGQYPSRIFVTIPRFSEGRPITLGTVDESGRIVAYPDYSWHDNQGSNCTGMSSVVRVAIDECQRLWVMDAGVIGGKQVCPPQLLAFDLATDQLIYRHVVNSSNYVEKTQYITPIVDVRPRGPGDCADTYVYVADGSSFSLLVVDVARDQAWRTTHRLFYPFPSRGNFSIDGLTLVLDEADRMLDMGFEPQIRKIVESHTMPKTGERQTLMFSATFPKQIQVLAQDFLYNYVFLAVGRVGSTSENITQKVVWVEEMDKRSFLLDLLNASNLLQRARPEEDQLILVFVETKKGADQLEVFLDNLGYPVTSIHGDRSQREREEALRRFRSGQTPILVATAVAARGLDIPHVRHVINFDLPSDVEEYVHRIGRTGRMGNLGVATSFFNDTNRGLARDLVELLVEAKQDVPNWLTSTAADGRLGGGGRRTGSGSGGGRFASSGSGFGARDFRTQSRQTPRSAGPSTIGSGFGYGGGSYGGNYGGSYGGGGGGGSSGGPDWWDS</sequence>
<evidence type="ECO:0000313" key="16">
    <source>
        <dbReference type="Proteomes" id="UP001153321"/>
    </source>
</evidence>
<dbReference type="CDD" id="cd18787">
    <property type="entry name" value="SF2_C_DEAD"/>
    <property type="match status" value="1"/>
</dbReference>
<evidence type="ECO:0000256" key="7">
    <source>
        <dbReference type="ARBA" id="ARBA00022801"/>
    </source>
</evidence>
<dbReference type="EMBL" id="LR824537">
    <property type="protein sequence ID" value="CAH1645529.1"/>
    <property type="molecule type" value="Genomic_DNA"/>
</dbReference>
<dbReference type="GO" id="GO:0003676">
    <property type="term" value="F:nucleic acid binding"/>
    <property type="evidence" value="ECO:0007669"/>
    <property type="project" value="InterPro"/>
</dbReference>
<dbReference type="GO" id="GO:0005524">
    <property type="term" value="F:ATP binding"/>
    <property type="evidence" value="ECO:0007669"/>
    <property type="project" value="UniProtKB-KW"/>
</dbReference>
<dbReference type="Gene3D" id="2.120.10.30">
    <property type="entry name" value="TolB, C-terminal domain"/>
    <property type="match status" value="2"/>
</dbReference>
<feature type="signal peptide" evidence="12">
    <location>
        <begin position="1"/>
        <end position="28"/>
    </location>
</feature>
<evidence type="ECO:0000259" key="13">
    <source>
        <dbReference type="PROSITE" id="PS51192"/>
    </source>
</evidence>
<dbReference type="AlphaFoldDB" id="A0A9P0N7R2"/>
<feature type="compositionally biased region" description="Gly residues" evidence="11">
    <location>
        <begin position="916"/>
        <end position="932"/>
    </location>
</feature>
<evidence type="ECO:0000256" key="11">
    <source>
        <dbReference type="SAM" id="MobiDB-lite"/>
    </source>
</evidence>
<dbReference type="InterPro" id="IPR014001">
    <property type="entry name" value="Helicase_ATP-bd"/>
</dbReference>
<feature type="chain" id="PRO_5040265567" description="RNA helicase" evidence="12">
    <location>
        <begin position="29"/>
        <end position="997"/>
    </location>
</feature>
<dbReference type="Gene3D" id="3.40.50.300">
    <property type="entry name" value="P-loop containing nucleotide triphosphate hydrolases"/>
    <property type="match status" value="1"/>
</dbReference>
<dbReference type="PANTHER" id="PTHR10009:SF7">
    <property type="entry name" value="GH10609P-RELATED"/>
    <property type="match status" value="1"/>
</dbReference>
<dbReference type="PROSITE" id="PS51192">
    <property type="entry name" value="HELICASE_ATP_BIND_1"/>
    <property type="match status" value="1"/>
</dbReference>
<accession>A0A9P0N7R2</accession>
<dbReference type="EC" id="3.6.4.13" evidence="3"/>
<dbReference type="PRINTS" id="PR01366">
    <property type="entry name" value="ROYALJELLY"/>
</dbReference>
<evidence type="ECO:0000256" key="4">
    <source>
        <dbReference type="ARBA" id="ARBA00022525"/>
    </source>
</evidence>
<dbReference type="PANTHER" id="PTHR10009">
    <property type="entry name" value="PROTEIN YELLOW-RELATED"/>
    <property type="match status" value="1"/>
</dbReference>
<feature type="compositionally biased region" description="Polar residues" evidence="11">
    <location>
        <begin position="948"/>
        <end position="961"/>
    </location>
</feature>
<dbReference type="InterPro" id="IPR027417">
    <property type="entry name" value="P-loop_NTPase"/>
</dbReference>
<evidence type="ECO:0000259" key="14">
    <source>
        <dbReference type="PROSITE" id="PS51194"/>
    </source>
</evidence>
<keyword evidence="10" id="KW-0325">Glycoprotein</keyword>
<evidence type="ECO:0000256" key="10">
    <source>
        <dbReference type="ARBA" id="ARBA00023180"/>
    </source>
</evidence>
<keyword evidence="8" id="KW-0347">Helicase</keyword>
<comment type="subcellular location">
    <subcellularLocation>
        <location evidence="1">Secreted</location>
    </subcellularLocation>
</comment>
<dbReference type="SUPFAM" id="SSF52540">
    <property type="entry name" value="P-loop containing nucleoside triphosphate hydrolases"/>
    <property type="match status" value="1"/>
</dbReference>
<feature type="domain" description="Helicase ATP-binding" evidence="13">
    <location>
        <begin position="637"/>
        <end position="732"/>
    </location>
</feature>
<evidence type="ECO:0000313" key="15">
    <source>
        <dbReference type="EMBL" id="CAH1645529.1"/>
    </source>
</evidence>
<name>A0A9P0N7R2_SPOLI</name>
<dbReference type="Pfam" id="PF03022">
    <property type="entry name" value="MRJP"/>
    <property type="match status" value="2"/>
</dbReference>
<protein>
    <recommendedName>
        <fullName evidence="3">RNA helicase</fullName>
        <ecNumber evidence="3">3.6.4.13</ecNumber>
    </recommendedName>
</protein>
<gene>
    <name evidence="15" type="ORF">SPLIT_LOCUS10881</name>
</gene>
<dbReference type="InterPro" id="IPR017996">
    <property type="entry name" value="MRJP/yellow-related"/>
</dbReference>
<evidence type="ECO:0000256" key="12">
    <source>
        <dbReference type="SAM" id="SignalP"/>
    </source>
</evidence>
<dbReference type="InterPro" id="IPR011042">
    <property type="entry name" value="6-blade_b-propeller_TolB-like"/>
</dbReference>
<feature type="region of interest" description="Disordered" evidence="11">
    <location>
        <begin position="976"/>
        <end position="997"/>
    </location>
</feature>
<dbReference type="GO" id="GO:0003724">
    <property type="term" value="F:RNA helicase activity"/>
    <property type="evidence" value="ECO:0007669"/>
    <property type="project" value="UniProtKB-EC"/>
</dbReference>
<feature type="region of interest" description="Disordered" evidence="11">
    <location>
        <begin position="910"/>
        <end position="964"/>
    </location>
</feature>
<dbReference type="InterPro" id="IPR000629">
    <property type="entry name" value="RNA-helicase_DEAD-box_CS"/>
</dbReference>
<keyword evidence="7" id="KW-0378">Hydrolase</keyword>
<keyword evidence="9" id="KW-0067">ATP-binding</keyword>
<dbReference type="FunFam" id="3.40.50.300:FF:000008">
    <property type="entry name" value="ATP-dependent RNA helicase RhlB"/>
    <property type="match status" value="1"/>
</dbReference>
<evidence type="ECO:0000256" key="8">
    <source>
        <dbReference type="ARBA" id="ARBA00022806"/>
    </source>
</evidence>
<feature type="compositionally biased region" description="Gly residues" evidence="11">
    <location>
        <begin position="976"/>
        <end position="990"/>
    </location>
</feature>
<dbReference type="SMART" id="SM00490">
    <property type="entry name" value="HELICc"/>
    <property type="match status" value="1"/>
</dbReference>
<dbReference type="InterPro" id="IPR001650">
    <property type="entry name" value="Helicase_C-like"/>
</dbReference>
<reference evidence="15" key="1">
    <citation type="submission" date="2022-02" db="EMBL/GenBank/DDBJ databases">
        <authorList>
            <person name="King R."/>
        </authorList>
    </citation>
    <scope>NUCLEOTIDE SEQUENCE</scope>
</reference>
<evidence type="ECO:0000256" key="9">
    <source>
        <dbReference type="ARBA" id="ARBA00022840"/>
    </source>
</evidence>
<keyword evidence="5 12" id="KW-0732">Signal</keyword>
<dbReference type="GO" id="GO:0031047">
    <property type="term" value="P:regulatory ncRNA-mediated gene silencing"/>
    <property type="evidence" value="ECO:0007669"/>
    <property type="project" value="UniProtKB-ARBA"/>
</dbReference>
<evidence type="ECO:0000256" key="3">
    <source>
        <dbReference type="ARBA" id="ARBA00012552"/>
    </source>
</evidence>
<dbReference type="GO" id="GO:0016787">
    <property type="term" value="F:hydrolase activity"/>
    <property type="evidence" value="ECO:0007669"/>
    <property type="project" value="UniProtKB-KW"/>
</dbReference>
<dbReference type="PROSITE" id="PS00039">
    <property type="entry name" value="DEAD_ATP_HELICASE"/>
    <property type="match status" value="1"/>
</dbReference>
<evidence type="ECO:0000256" key="1">
    <source>
        <dbReference type="ARBA" id="ARBA00004613"/>
    </source>
</evidence>
<feature type="domain" description="Helicase C-terminal" evidence="14">
    <location>
        <begin position="743"/>
        <end position="912"/>
    </location>
</feature>
<dbReference type="PROSITE" id="PS51194">
    <property type="entry name" value="HELICASE_CTER"/>
    <property type="match status" value="1"/>
</dbReference>
<evidence type="ECO:0000256" key="5">
    <source>
        <dbReference type="ARBA" id="ARBA00022729"/>
    </source>
</evidence>